<name>A0A4R6Z517_9GAMM</name>
<dbReference type="AlphaFoldDB" id="A0A4R6Z517"/>
<dbReference type="Proteomes" id="UP000295293">
    <property type="component" value="Unassembled WGS sequence"/>
</dbReference>
<evidence type="ECO:0000313" key="1">
    <source>
        <dbReference type="EMBL" id="TDR46780.1"/>
    </source>
</evidence>
<keyword evidence="2" id="KW-1185">Reference proteome</keyword>
<protein>
    <submittedName>
        <fullName evidence="1">Uncharacterized protein</fullName>
    </submittedName>
</protein>
<evidence type="ECO:0000313" key="2">
    <source>
        <dbReference type="Proteomes" id="UP000295293"/>
    </source>
</evidence>
<sequence length="213" mass="23753">MDPITAEFFSGRIQVDDRDGLLTQHLNTIEIRDLAGAPDESLVKVRRSGRGYGVILETTSRYLALPFKVYLGGPVAGAVIQNDHVELRNEWTNKGIGVRAAALQITTARKLKVHKITATAAGSLDMSGLPSDPLRGYHIWPRLGYEAPIPSWLLPCLPSHLRGATLLSELMADLQGQALWKSRGMGVDVWFYPQDQAFWQRFQMYLAQRKIAL</sequence>
<comment type="caution">
    <text evidence="1">The sequence shown here is derived from an EMBL/GenBank/DDBJ whole genome shotgun (WGS) entry which is preliminary data.</text>
</comment>
<accession>A0A4R6Z517</accession>
<dbReference type="RefSeq" id="WP_133817908.1">
    <property type="nucleotide sequence ID" value="NZ_SNZH01000003.1"/>
</dbReference>
<dbReference type="EMBL" id="SNZH01000003">
    <property type="protein sequence ID" value="TDR46780.1"/>
    <property type="molecule type" value="Genomic_DNA"/>
</dbReference>
<reference evidence="1 2" key="1">
    <citation type="submission" date="2019-03" db="EMBL/GenBank/DDBJ databases">
        <title>Genomic Encyclopedia of Type Strains, Phase IV (KMG-IV): sequencing the most valuable type-strain genomes for metagenomic binning, comparative biology and taxonomic classification.</title>
        <authorList>
            <person name="Goeker M."/>
        </authorList>
    </citation>
    <scope>NUCLEOTIDE SEQUENCE [LARGE SCALE GENOMIC DNA]</scope>
    <source>
        <strain evidence="1 2">DSM 21667</strain>
    </source>
</reference>
<gene>
    <name evidence="1" type="ORF">DFR29_103316</name>
</gene>
<proteinExistence type="predicted"/>
<organism evidence="1 2">
    <name type="scientific">Tahibacter aquaticus</name>
    <dbReference type="NCBI Taxonomy" id="520092"/>
    <lineage>
        <taxon>Bacteria</taxon>
        <taxon>Pseudomonadati</taxon>
        <taxon>Pseudomonadota</taxon>
        <taxon>Gammaproteobacteria</taxon>
        <taxon>Lysobacterales</taxon>
        <taxon>Rhodanobacteraceae</taxon>
        <taxon>Tahibacter</taxon>
    </lineage>
</organism>